<organism evidence="1 2">
    <name type="scientific">Mycobacterium phage Superphikiman</name>
    <dbReference type="NCBI Taxonomy" id="2041551"/>
    <lineage>
        <taxon>Viruses</taxon>
        <taxon>Duplodnaviria</taxon>
        <taxon>Heunggongvirae</taxon>
        <taxon>Uroviricota</taxon>
        <taxon>Caudoviricetes</taxon>
        <taxon>Omegavirus</taxon>
        <taxon>Omegavirus courthouse</taxon>
    </lineage>
</organism>
<protein>
    <submittedName>
        <fullName evidence="1">Uncharacterized protein</fullName>
    </submittedName>
</protein>
<proteinExistence type="predicted"/>
<gene>
    <name evidence="1" type="ORF">SEA_SUPERPHIKIMAN_117</name>
</gene>
<dbReference type="EMBL" id="MF919534">
    <property type="protein sequence ID" value="ATS92958.1"/>
    <property type="molecule type" value="Genomic_DNA"/>
</dbReference>
<sequence>MHKQTTLAHWSGEIEVDEGIAGLIQKLWVRGVLTEFSCQGHGDSPAYIMFTDLDEAIEFVTESVEATGMYEFDIAVFPPSRNDYPRGRVTFPADCIEALEKVW</sequence>
<evidence type="ECO:0000313" key="1">
    <source>
        <dbReference type="EMBL" id="ATS92958.1"/>
    </source>
</evidence>
<dbReference type="Proteomes" id="UP000240916">
    <property type="component" value="Segment"/>
</dbReference>
<evidence type="ECO:0000313" key="2">
    <source>
        <dbReference type="Proteomes" id="UP000240916"/>
    </source>
</evidence>
<accession>A0A2D2W452</accession>
<reference evidence="1 2" key="1">
    <citation type="submission" date="2017-09" db="EMBL/GenBank/DDBJ databases">
        <authorList>
            <person name="Pradhan P."/>
            <person name="Aluri L.S."/>
            <person name="Anandarajan D."/>
            <person name="Beiriger J.C."/>
            <person name="Bethamcharla R."/>
            <person name="Betini N."/>
            <person name="Bhatt S.D."/>
            <person name="Chengalvala S."/>
            <person name="Cox N.E."/>
            <person name="Delvadia B.P."/>
            <person name="Desai A.S."/>
            <person name="Devaney A.M."/>
            <person name="Doyle B.K."/>
            <person name="Edgerton A.O."/>
            <person name="Erlich M.C."/>
            <person name="Fitzpatrick K.C."/>
            <person name="Gajjar E.A."/>
            <person name="Ganguly A."/>
            <person name="Gill R.S."/>
            <person name="Goldman M.G."/>
            <person name="Good P.M."/>
            <person name="Gupta N."/>
            <person name="Haddad L.M."/>
            <person name="Han E.J."/>
            <person name="Jain S."/>
            <person name="Jiang A."/>
            <person name="Jurgielewicz A.D."/>
            <person name="Kainth D.K."/>
            <person name="Karam J.M."/>
            <person name="Kodavatiganti M."/>
            <person name="Kriete S.J."/>
            <person name="MacDonald C.E."/>
            <person name="Maret J.P."/>
            <person name="Mathew A.E."/>
            <person name="Nako S."/>
            <person name="Natrajan M."/>
            <person name="Nishu N.M."/>
            <person name="Parikh A."/>
            <person name="Patel N."/>
            <person name="Patel P.D."/>
            <person name="Patel S."/>
            <person name="Patra K."/>
            <person name="Pumpuckdee D."/>
            <person name="Rai K."/>
            <person name="Ramanathan A."/>
            <person name="Sarkar A."/>
            <person name="Schaffer B.L."/>
            <person name="Shah P."/>
            <person name="Tata R.K."/>
            <person name="Tawfik A.H."/>
            <person name="Thuremella B.T."/>
            <person name="Toma J."/>
            <person name="Tran T.L."/>
            <person name="Veera S."/>
            <person name="Vemulapalli V.K."/>
            <person name="Vidas T.V."/>
            <person name="Vieira K.S."/>
            <person name="Vijayakumar G."/>
            <person name="Walor T.A."/>
            <person name="White C.R."/>
            <person name="Wong B.M."/>
            <person name="Zhao Sl."/>
            <person name="McDonald M.T."/>
            <person name="Dalia R."/>
            <person name="Little J.L."/>
            <person name="Gurney S.M.R."/>
            <person name="Bollivar D.W."/>
            <person name="Garlena R.A."/>
            <person name="Russell D.A."/>
            <person name="Pope W.H."/>
            <person name="Jacobs-Sera D."/>
            <person name="Hendrix R.W."/>
            <person name="Hatfull G.F."/>
        </authorList>
    </citation>
    <scope>NUCLEOTIDE SEQUENCE [LARGE SCALE GENOMIC DNA]</scope>
</reference>
<name>A0A2D2W452_9CAUD</name>